<dbReference type="Gene3D" id="3.30.1490.100">
    <property type="entry name" value="DNA polymerase, Y-family, little finger domain"/>
    <property type="match status" value="1"/>
</dbReference>
<sequence length="287" mass="33527">MCSDVAKIPRDLLADANFGPNHIKQILSSCRGELKEQLEYEKYPKTIGSDINYGIRFRNWIMAEEFLTALTHYIIGKMNKYKVEGTKLTVKLNYRAKEADFEPIKYGGMGYCESQTSTKDVISLNVPTVVEVAKSMLSSFCVPLYDWRGIRMSFTVEKVEKNVLKRKTAEGMVTNLDDFLPQSWHRTHHASMDHLESRMRRFRNMDSFEKREAIKFQLKKSIQECFVLDIYLDFVKDFIGLLLDIERRDLAEFCLIQAKIPALAARMLKPRDWENFSKIQLARIHFQ</sequence>
<feature type="domain" description="DNA polymerase Y-family little finger" evidence="1">
    <location>
        <begin position="44"/>
        <end position="140"/>
    </location>
</feature>
<reference evidence="2 3" key="1">
    <citation type="submission" date="2021-04" db="EMBL/GenBank/DDBJ databases">
        <authorList>
            <person name="Bliznina A."/>
        </authorList>
    </citation>
    <scope>NUCLEOTIDE SEQUENCE [LARGE SCALE GENOMIC DNA]</scope>
</reference>
<dbReference type="InterPro" id="IPR036775">
    <property type="entry name" value="DNA_pol_Y-fam_lit_finger_sf"/>
</dbReference>
<evidence type="ECO:0000313" key="2">
    <source>
        <dbReference type="EMBL" id="CAG5088886.1"/>
    </source>
</evidence>
<gene>
    <name evidence="2" type="ORF">OKIOD_LOCUS3560</name>
</gene>
<protein>
    <submittedName>
        <fullName evidence="2">Oidioi.mRNA.OKI2018_I69.PAR.g12002.t1.cds</fullName>
    </submittedName>
</protein>
<organism evidence="2 3">
    <name type="scientific">Oikopleura dioica</name>
    <name type="common">Tunicate</name>
    <dbReference type="NCBI Taxonomy" id="34765"/>
    <lineage>
        <taxon>Eukaryota</taxon>
        <taxon>Metazoa</taxon>
        <taxon>Chordata</taxon>
        <taxon>Tunicata</taxon>
        <taxon>Appendicularia</taxon>
        <taxon>Copelata</taxon>
        <taxon>Oikopleuridae</taxon>
        <taxon>Oikopleura</taxon>
    </lineage>
</organism>
<dbReference type="InterPro" id="IPR017961">
    <property type="entry name" value="DNA_pol_Y-fam_little_finger"/>
</dbReference>
<accession>A0ABN7RYB0</accession>
<evidence type="ECO:0000259" key="1">
    <source>
        <dbReference type="Pfam" id="PF11799"/>
    </source>
</evidence>
<evidence type="ECO:0000313" key="3">
    <source>
        <dbReference type="Proteomes" id="UP001158576"/>
    </source>
</evidence>
<keyword evidence="3" id="KW-1185">Reference proteome</keyword>
<dbReference type="EMBL" id="OU015568">
    <property type="protein sequence ID" value="CAG5088886.1"/>
    <property type="molecule type" value="Genomic_DNA"/>
</dbReference>
<proteinExistence type="predicted"/>
<dbReference type="PANTHER" id="PTHR45990:SF1">
    <property type="entry name" value="DNA REPAIR PROTEIN REV1"/>
    <property type="match status" value="1"/>
</dbReference>
<dbReference type="Proteomes" id="UP001158576">
    <property type="component" value="Chromosome PAR"/>
</dbReference>
<name>A0ABN7RYB0_OIKDI</name>
<dbReference type="PANTHER" id="PTHR45990">
    <property type="entry name" value="DNA REPAIR PROTEIN REV1"/>
    <property type="match status" value="1"/>
</dbReference>
<dbReference type="Pfam" id="PF11799">
    <property type="entry name" value="IMS_C"/>
    <property type="match status" value="1"/>
</dbReference>